<evidence type="ECO:0008006" key="3">
    <source>
        <dbReference type="Google" id="ProtNLM"/>
    </source>
</evidence>
<sequence length="151" mass="15409">MTDPLSFSSASPRFALPMLFSGQSQKEVIVNEALLAADVLLHPAIEAVLSAPPAAPTNGQCWLVGAGATGAFAGQSSRIAAWSEGGWRFIAPREGTRAYDVAAAAYRIFAGGNWQLAPAPAAPTGGSVIDSQARTAIAAIITTLRSAGVLS</sequence>
<dbReference type="InterPro" id="IPR021251">
    <property type="entry name" value="DUF2793"/>
</dbReference>
<proteinExistence type="predicted"/>
<evidence type="ECO:0000313" key="2">
    <source>
        <dbReference type="Proteomes" id="UP000321464"/>
    </source>
</evidence>
<organism evidence="1 2">
    <name type="scientific">Novosphingobium sediminis</name>
    <dbReference type="NCBI Taxonomy" id="707214"/>
    <lineage>
        <taxon>Bacteria</taxon>
        <taxon>Pseudomonadati</taxon>
        <taxon>Pseudomonadota</taxon>
        <taxon>Alphaproteobacteria</taxon>
        <taxon>Sphingomonadales</taxon>
        <taxon>Sphingomonadaceae</taxon>
        <taxon>Novosphingobium</taxon>
    </lineage>
</organism>
<evidence type="ECO:0000313" key="1">
    <source>
        <dbReference type="EMBL" id="GEN99689.1"/>
    </source>
</evidence>
<dbReference type="Pfam" id="PF10983">
    <property type="entry name" value="DUF2793"/>
    <property type="match status" value="1"/>
</dbReference>
<dbReference type="RefSeq" id="WP_147159031.1">
    <property type="nucleotide sequence ID" value="NZ_BJYR01000010.1"/>
</dbReference>
<keyword evidence="2" id="KW-1185">Reference proteome</keyword>
<dbReference type="OrthoDB" id="564699at2"/>
<accession>A0A512AJ06</accession>
<comment type="caution">
    <text evidence="1">The sequence shown here is derived from an EMBL/GenBank/DDBJ whole genome shotgun (WGS) entry which is preliminary data.</text>
</comment>
<dbReference type="EMBL" id="BJYR01000010">
    <property type="protein sequence ID" value="GEN99689.1"/>
    <property type="molecule type" value="Genomic_DNA"/>
</dbReference>
<name>A0A512AJ06_9SPHN</name>
<dbReference type="Proteomes" id="UP000321464">
    <property type="component" value="Unassembled WGS sequence"/>
</dbReference>
<dbReference type="AlphaFoldDB" id="A0A512AJ06"/>
<gene>
    <name evidence="1" type="ORF">NSE01_15220</name>
</gene>
<reference evidence="1 2" key="1">
    <citation type="submission" date="2019-07" db="EMBL/GenBank/DDBJ databases">
        <title>Whole genome shotgun sequence of Novosphingobium sediminis NBRC 106119.</title>
        <authorList>
            <person name="Hosoyama A."/>
            <person name="Uohara A."/>
            <person name="Ohji S."/>
            <person name="Ichikawa N."/>
        </authorList>
    </citation>
    <scope>NUCLEOTIDE SEQUENCE [LARGE SCALE GENOMIC DNA]</scope>
    <source>
        <strain evidence="1 2">NBRC 106119</strain>
    </source>
</reference>
<protein>
    <recommendedName>
        <fullName evidence="3">DUF2793 domain-containing protein</fullName>
    </recommendedName>
</protein>